<organism evidence="1 2">
    <name type="scientific">Durusdinium trenchii</name>
    <dbReference type="NCBI Taxonomy" id="1381693"/>
    <lineage>
        <taxon>Eukaryota</taxon>
        <taxon>Sar</taxon>
        <taxon>Alveolata</taxon>
        <taxon>Dinophyceae</taxon>
        <taxon>Suessiales</taxon>
        <taxon>Symbiodiniaceae</taxon>
        <taxon>Durusdinium</taxon>
    </lineage>
</organism>
<protein>
    <submittedName>
        <fullName evidence="1">Uncharacterized protein</fullName>
    </submittedName>
</protein>
<name>A0ABP0LP71_9DINO</name>
<evidence type="ECO:0000313" key="1">
    <source>
        <dbReference type="EMBL" id="CAK9040996.1"/>
    </source>
</evidence>
<evidence type="ECO:0000313" key="2">
    <source>
        <dbReference type="Proteomes" id="UP001642484"/>
    </source>
</evidence>
<proteinExistence type="predicted"/>
<gene>
    <name evidence="1" type="ORF">CCMP2556_LOCUS22026</name>
</gene>
<keyword evidence="2" id="KW-1185">Reference proteome</keyword>
<dbReference type="EMBL" id="CAXAMN010013470">
    <property type="protein sequence ID" value="CAK9040996.1"/>
    <property type="molecule type" value="Genomic_DNA"/>
</dbReference>
<comment type="caution">
    <text evidence="1">The sequence shown here is derived from an EMBL/GenBank/DDBJ whole genome shotgun (WGS) entry which is preliminary data.</text>
</comment>
<dbReference type="Proteomes" id="UP001642484">
    <property type="component" value="Unassembled WGS sequence"/>
</dbReference>
<reference evidence="1 2" key="1">
    <citation type="submission" date="2024-02" db="EMBL/GenBank/DDBJ databases">
        <authorList>
            <person name="Chen Y."/>
            <person name="Shah S."/>
            <person name="Dougan E. K."/>
            <person name="Thang M."/>
            <person name="Chan C."/>
        </authorList>
    </citation>
    <scope>NUCLEOTIDE SEQUENCE [LARGE SCALE GENOMIC DNA]</scope>
</reference>
<sequence>MQQRSNDLQGTRDALHVDRAGQYCEVSGPAIRHVCAGETLRVKVLVVPTSAEEICTPMENYAAPCCGPSDFDCSFSIGLFAVGVKVVLQGNGAIASGSENKCGVAVTITPV</sequence>
<accession>A0ABP0LP71</accession>